<dbReference type="InterPro" id="IPR005119">
    <property type="entry name" value="LysR_subst-bd"/>
</dbReference>
<dbReference type="GO" id="GO:0003700">
    <property type="term" value="F:DNA-binding transcription factor activity"/>
    <property type="evidence" value="ECO:0007669"/>
    <property type="project" value="InterPro"/>
</dbReference>
<dbReference type="InterPro" id="IPR036388">
    <property type="entry name" value="WH-like_DNA-bd_sf"/>
</dbReference>
<dbReference type="EMBL" id="JAEMNV010000001">
    <property type="protein sequence ID" value="MBJ8338064.1"/>
    <property type="molecule type" value="Genomic_DNA"/>
</dbReference>
<keyword evidence="3" id="KW-0238">DNA-binding</keyword>
<dbReference type="GO" id="GO:0032993">
    <property type="term" value="C:protein-DNA complex"/>
    <property type="evidence" value="ECO:0007669"/>
    <property type="project" value="TreeGrafter"/>
</dbReference>
<feature type="domain" description="HTH lysR-type" evidence="6">
    <location>
        <begin position="1"/>
        <end position="58"/>
    </location>
</feature>
<dbReference type="AlphaFoldDB" id="A0A934NMS6"/>
<evidence type="ECO:0000256" key="3">
    <source>
        <dbReference type="ARBA" id="ARBA00023125"/>
    </source>
</evidence>
<evidence type="ECO:0000313" key="7">
    <source>
        <dbReference type="EMBL" id="MBJ8338064.1"/>
    </source>
</evidence>
<evidence type="ECO:0000313" key="8">
    <source>
        <dbReference type="Proteomes" id="UP000655868"/>
    </source>
</evidence>
<evidence type="ECO:0000256" key="2">
    <source>
        <dbReference type="ARBA" id="ARBA00023015"/>
    </source>
</evidence>
<reference evidence="7" key="1">
    <citation type="submission" date="2020-12" db="EMBL/GenBank/DDBJ databases">
        <title>Antrihabitans popcorni sp. nov. and Antrihabitans auranticaus sp. nov., isolated from a larva cave.</title>
        <authorList>
            <person name="Lee S.D."/>
            <person name="Kim I.S."/>
        </authorList>
    </citation>
    <scope>NUCLEOTIDE SEQUENCE</scope>
    <source>
        <strain evidence="7">YC3-6</strain>
    </source>
</reference>
<accession>A0A934NMS6</accession>
<sequence>MFIRDLDWLVALAEYGHVTDTAAILETSQPTLSRALARMETELGTRVFERSTDGIHITPVGEIVVAAARDVTARYEQLLRDLETVLDPDTGVARLAFLDSIATSVVPAVLRTVRDEAPRIRVVLRQEPGHHILLDLDSGAVDLAITSGRPPGDFGWHALQEDRLVLIVPPGHRFATRKALRLNEVARDQFVMTPLGFGFRSHVDALLGDAGVVPDVSFESQDLATIEGLVAAGLGVAIVPEPTAGASGTIGIRISADGARRTIGLTWRADRQLSAPAARFRDIVGAAWE</sequence>
<evidence type="ECO:0000256" key="4">
    <source>
        <dbReference type="ARBA" id="ARBA00023159"/>
    </source>
</evidence>
<proteinExistence type="inferred from homology"/>
<dbReference type="InterPro" id="IPR000847">
    <property type="entry name" value="LysR_HTH_N"/>
</dbReference>
<organism evidence="7 8">
    <name type="scientific">Antrihabitans stalagmiti</name>
    <dbReference type="NCBI Taxonomy" id="2799499"/>
    <lineage>
        <taxon>Bacteria</taxon>
        <taxon>Bacillati</taxon>
        <taxon>Actinomycetota</taxon>
        <taxon>Actinomycetes</taxon>
        <taxon>Mycobacteriales</taxon>
        <taxon>Nocardiaceae</taxon>
        <taxon>Antrihabitans</taxon>
    </lineage>
</organism>
<dbReference type="PANTHER" id="PTHR30346">
    <property type="entry name" value="TRANSCRIPTIONAL DUAL REGULATOR HCAR-RELATED"/>
    <property type="match status" value="1"/>
</dbReference>
<dbReference type="PROSITE" id="PS50931">
    <property type="entry name" value="HTH_LYSR"/>
    <property type="match status" value="1"/>
</dbReference>
<dbReference type="Gene3D" id="1.10.10.10">
    <property type="entry name" value="Winged helix-like DNA-binding domain superfamily/Winged helix DNA-binding domain"/>
    <property type="match status" value="1"/>
</dbReference>
<dbReference type="SUPFAM" id="SSF53850">
    <property type="entry name" value="Periplasmic binding protein-like II"/>
    <property type="match status" value="1"/>
</dbReference>
<dbReference type="Pfam" id="PF03466">
    <property type="entry name" value="LysR_substrate"/>
    <property type="match status" value="1"/>
</dbReference>
<evidence type="ECO:0000256" key="5">
    <source>
        <dbReference type="ARBA" id="ARBA00023163"/>
    </source>
</evidence>
<evidence type="ECO:0000259" key="6">
    <source>
        <dbReference type="PROSITE" id="PS50931"/>
    </source>
</evidence>
<keyword evidence="4" id="KW-0010">Activator</keyword>
<dbReference type="InterPro" id="IPR036390">
    <property type="entry name" value="WH_DNA-bd_sf"/>
</dbReference>
<keyword evidence="8" id="KW-1185">Reference proteome</keyword>
<keyword evidence="2" id="KW-0805">Transcription regulation</keyword>
<dbReference type="Pfam" id="PF00126">
    <property type="entry name" value="HTH_1"/>
    <property type="match status" value="1"/>
</dbReference>
<gene>
    <name evidence="7" type="ORF">JGU71_04120</name>
</gene>
<dbReference type="PANTHER" id="PTHR30346:SF28">
    <property type="entry name" value="HTH-TYPE TRANSCRIPTIONAL REGULATOR CYNR"/>
    <property type="match status" value="1"/>
</dbReference>
<dbReference type="GO" id="GO:0003677">
    <property type="term" value="F:DNA binding"/>
    <property type="evidence" value="ECO:0007669"/>
    <property type="project" value="UniProtKB-KW"/>
</dbReference>
<dbReference type="SUPFAM" id="SSF46785">
    <property type="entry name" value="Winged helix' DNA-binding domain"/>
    <property type="match status" value="1"/>
</dbReference>
<keyword evidence="5" id="KW-0804">Transcription</keyword>
<comment type="similarity">
    <text evidence="1">Belongs to the LysR transcriptional regulatory family.</text>
</comment>
<dbReference type="RefSeq" id="WP_199702486.1">
    <property type="nucleotide sequence ID" value="NZ_JAEMNV010000001.1"/>
</dbReference>
<name>A0A934NMS6_9NOCA</name>
<protein>
    <submittedName>
        <fullName evidence="7">LysR family transcriptional regulator</fullName>
    </submittedName>
</protein>
<evidence type="ECO:0000256" key="1">
    <source>
        <dbReference type="ARBA" id="ARBA00009437"/>
    </source>
</evidence>
<dbReference type="Proteomes" id="UP000655868">
    <property type="component" value="Unassembled WGS sequence"/>
</dbReference>
<dbReference type="Gene3D" id="3.40.190.10">
    <property type="entry name" value="Periplasmic binding protein-like II"/>
    <property type="match status" value="2"/>
</dbReference>
<comment type="caution">
    <text evidence="7">The sequence shown here is derived from an EMBL/GenBank/DDBJ whole genome shotgun (WGS) entry which is preliminary data.</text>
</comment>